<sequence length="124" mass="13483">MSSIFEWVIIATIIGGIVFVGFVQARKGGQANPVSTRKLETELRAVASKVASLGSTVADLKSEVKEVGNKVDQVERESVTREDINALKELIEVKHQARGEAMTRVEGNLSIIMNYLIEKGLGGR</sequence>
<accession>T0J247</accession>
<keyword evidence="3" id="KW-1185">Reference proteome</keyword>
<evidence type="ECO:0000256" key="1">
    <source>
        <dbReference type="SAM" id="Phobius"/>
    </source>
</evidence>
<dbReference type="OrthoDB" id="7596966at2"/>
<name>T0J247_9SPHN</name>
<proteinExistence type="predicted"/>
<dbReference type="AlphaFoldDB" id="T0J247"/>
<dbReference type="PATRIC" id="fig|1346791.3.peg.2279"/>
<organism evidence="2 3">
    <name type="scientific">Sphingobium ummariense RL-3</name>
    <dbReference type="NCBI Taxonomy" id="1346791"/>
    <lineage>
        <taxon>Bacteria</taxon>
        <taxon>Pseudomonadati</taxon>
        <taxon>Pseudomonadota</taxon>
        <taxon>Alphaproteobacteria</taxon>
        <taxon>Sphingomonadales</taxon>
        <taxon>Sphingomonadaceae</taxon>
        <taxon>Sphingobium</taxon>
    </lineage>
</organism>
<dbReference type="EMBL" id="AUWY01000080">
    <property type="protein sequence ID" value="EQB32031.1"/>
    <property type="molecule type" value="Genomic_DNA"/>
</dbReference>
<feature type="transmembrane region" description="Helical" evidence="1">
    <location>
        <begin position="6"/>
        <end position="23"/>
    </location>
</feature>
<dbReference type="STRING" id="1346791.M529_11845"/>
<evidence type="ECO:0000313" key="3">
    <source>
        <dbReference type="Proteomes" id="UP000015523"/>
    </source>
</evidence>
<keyword evidence="1" id="KW-1133">Transmembrane helix</keyword>
<protein>
    <submittedName>
        <fullName evidence="2">Uncharacterized protein</fullName>
    </submittedName>
</protein>
<reference evidence="2 3" key="1">
    <citation type="journal article" date="2013" name="Genome Announc.">
        <title>Draft Genome Sequence of Sphingobium ummariense Strain RL-3, a Hexachlorocyclohexane-Degrading Bacterium.</title>
        <authorList>
            <person name="Kohli P."/>
            <person name="Dua A."/>
            <person name="Sangwan N."/>
            <person name="Oldach P."/>
            <person name="Khurana J.P."/>
            <person name="Lal R."/>
        </authorList>
    </citation>
    <scope>NUCLEOTIDE SEQUENCE [LARGE SCALE GENOMIC DNA]</scope>
    <source>
        <strain evidence="2 3">RL-3</strain>
    </source>
</reference>
<comment type="caution">
    <text evidence="2">The sequence shown here is derived from an EMBL/GenBank/DDBJ whole genome shotgun (WGS) entry which is preliminary data.</text>
</comment>
<gene>
    <name evidence="2" type="ORF">M529_11845</name>
</gene>
<dbReference type="Proteomes" id="UP000015523">
    <property type="component" value="Unassembled WGS sequence"/>
</dbReference>
<keyword evidence="1" id="KW-0812">Transmembrane</keyword>
<keyword evidence="1" id="KW-0472">Membrane</keyword>
<dbReference type="RefSeq" id="WP_021318168.1">
    <property type="nucleotide sequence ID" value="NZ_AUWY01000080.1"/>
</dbReference>
<evidence type="ECO:0000313" key="2">
    <source>
        <dbReference type="EMBL" id="EQB32031.1"/>
    </source>
</evidence>